<feature type="transmembrane region" description="Helical" evidence="1">
    <location>
        <begin position="99"/>
        <end position="119"/>
    </location>
</feature>
<evidence type="ECO:0000313" key="2">
    <source>
        <dbReference type="EMBL" id="ANC78795.1"/>
    </source>
</evidence>
<evidence type="ECO:0000313" key="3">
    <source>
        <dbReference type="Proteomes" id="UP000076623"/>
    </source>
</evidence>
<feature type="transmembrane region" description="Helical" evidence="1">
    <location>
        <begin position="428"/>
        <end position="446"/>
    </location>
</feature>
<dbReference type="Proteomes" id="UP000076623">
    <property type="component" value="Chromosome"/>
</dbReference>
<protein>
    <recommendedName>
        <fullName evidence="4">Oligosaccharide repeat unit polymerase</fullName>
    </recommendedName>
</protein>
<feature type="transmembrane region" description="Helical" evidence="1">
    <location>
        <begin position="59"/>
        <end position="79"/>
    </location>
</feature>
<proteinExistence type="predicted"/>
<keyword evidence="1" id="KW-1133">Transmembrane helix</keyword>
<dbReference type="KEGG" id="fpn:ABE65_019130"/>
<reference evidence="2 3" key="1">
    <citation type="submission" date="2016-04" db="EMBL/GenBank/DDBJ databases">
        <title>Complete genome sequence of Fictibacillus phosphorivorans G25-29, a strain toxic to nematodes.</title>
        <authorList>
            <person name="Zheng Z."/>
        </authorList>
    </citation>
    <scope>NUCLEOTIDE SEQUENCE [LARGE SCALE GENOMIC DNA]</scope>
    <source>
        <strain evidence="2 3">G25-29</strain>
    </source>
</reference>
<feature type="transmembrane region" description="Helical" evidence="1">
    <location>
        <begin position="131"/>
        <end position="157"/>
    </location>
</feature>
<dbReference type="AlphaFoldDB" id="A0A168WA27"/>
<dbReference type="STRING" id="1221500.ABE65_019130"/>
<feature type="transmembrane region" description="Helical" evidence="1">
    <location>
        <begin position="261"/>
        <end position="279"/>
    </location>
</feature>
<accession>A0A168WA27</accession>
<feature type="transmembrane region" description="Helical" evidence="1">
    <location>
        <begin position="30"/>
        <end position="47"/>
    </location>
</feature>
<feature type="transmembrane region" description="Helical" evidence="1">
    <location>
        <begin position="406"/>
        <end position="422"/>
    </location>
</feature>
<evidence type="ECO:0008006" key="4">
    <source>
        <dbReference type="Google" id="ProtNLM"/>
    </source>
</evidence>
<sequence>MVHLFKSFILTIILTFILPLFILNQTNYKIVDLTIILNLFIIVYSGIRLSILSFSNHNNIIFITFWIFVYVWLGLASFSQILLNRYPWHGFYSINEINFGLIIILLGLAFFDLGSYFGKKLYENRSGKSQFLINMIISPTKTVLLGVLGFFVSLYVIKSTGGFNNLFLPRLLFESLFPTTMDFLINRTLLTIPIFVTLLSLLILFKNKLINKHFYFFFIFTIITLIFNVLINNPIVHPRYWFGSVFLSAILILIKWKRTSAFNWICFFLILMIIVFPYADYFRAENQQFDLKPISVVMSENGDYDAFQMILNTIKYVEIKGISYGAQLFGVIFFWLPRSLWAGKPHGSGATVAEELGYSFTNLSSPFWAESYINFGLVGVILILFLYGVFIRILHEGYQNSLENKASLVSFIAPYFAAYQFFFLRGDLLNSFAYLISVIFFFSLVIKIRKV</sequence>
<keyword evidence="1" id="KW-0812">Transmembrane</keyword>
<name>A0A168WA27_9BACL</name>
<evidence type="ECO:0000256" key="1">
    <source>
        <dbReference type="SAM" id="Phobius"/>
    </source>
</evidence>
<dbReference type="Pfam" id="PF14296">
    <property type="entry name" value="O-ag_pol_Wzy"/>
    <property type="match status" value="1"/>
</dbReference>
<keyword evidence="1" id="KW-0472">Membrane</keyword>
<feature type="transmembrane region" description="Helical" evidence="1">
    <location>
        <begin position="237"/>
        <end position="254"/>
    </location>
</feature>
<dbReference type="EMBL" id="CP015378">
    <property type="protein sequence ID" value="ANC78795.1"/>
    <property type="molecule type" value="Genomic_DNA"/>
</dbReference>
<feature type="transmembrane region" description="Helical" evidence="1">
    <location>
        <begin position="372"/>
        <end position="394"/>
    </location>
</feature>
<organism evidence="2 3">
    <name type="scientific">Fictibacillus phosphorivorans</name>
    <dbReference type="NCBI Taxonomy" id="1221500"/>
    <lineage>
        <taxon>Bacteria</taxon>
        <taxon>Bacillati</taxon>
        <taxon>Bacillota</taxon>
        <taxon>Bacilli</taxon>
        <taxon>Bacillales</taxon>
        <taxon>Fictibacillaceae</taxon>
        <taxon>Fictibacillus</taxon>
    </lineage>
</organism>
<dbReference type="InterPro" id="IPR029468">
    <property type="entry name" value="O-ag_pol_Wzy"/>
</dbReference>
<keyword evidence="3" id="KW-1185">Reference proteome</keyword>
<gene>
    <name evidence="2" type="ORF">ABE65_019130</name>
</gene>
<feature type="transmembrane region" description="Helical" evidence="1">
    <location>
        <begin position="214"/>
        <end position="231"/>
    </location>
</feature>
<feature type="transmembrane region" description="Helical" evidence="1">
    <location>
        <begin position="184"/>
        <end position="205"/>
    </location>
</feature>
<feature type="transmembrane region" description="Helical" evidence="1">
    <location>
        <begin position="7"/>
        <end position="24"/>
    </location>
</feature>